<evidence type="ECO:0000256" key="11">
    <source>
        <dbReference type="PROSITE-ProRule" id="PRU01360"/>
    </source>
</evidence>
<keyword evidence="13" id="KW-0732">Signal</keyword>
<evidence type="ECO:0000256" key="5">
    <source>
        <dbReference type="ARBA" id="ARBA00022692"/>
    </source>
</evidence>
<evidence type="ECO:0000256" key="7">
    <source>
        <dbReference type="ARBA" id="ARBA00023065"/>
    </source>
</evidence>
<feature type="signal peptide" evidence="13">
    <location>
        <begin position="1"/>
        <end position="22"/>
    </location>
</feature>
<dbReference type="PANTHER" id="PTHR32552:SF81">
    <property type="entry name" value="TONB-DEPENDENT OUTER MEMBRANE RECEPTOR"/>
    <property type="match status" value="1"/>
</dbReference>
<evidence type="ECO:0000256" key="10">
    <source>
        <dbReference type="ARBA" id="ARBA00023237"/>
    </source>
</evidence>
<evidence type="ECO:0000256" key="12">
    <source>
        <dbReference type="RuleBase" id="RU003357"/>
    </source>
</evidence>
<evidence type="ECO:0000256" key="1">
    <source>
        <dbReference type="ARBA" id="ARBA00004571"/>
    </source>
</evidence>
<accession>A0ABZ2IF47</accession>
<gene>
    <name evidence="16" type="ORF">V8J38_11870</name>
</gene>
<proteinExistence type="inferred from homology"/>
<protein>
    <submittedName>
        <fullName evidence="16">TonB-dependent receptor</fullName>
    </submittedName>
</protein>
<dbReference type="SUPFAM" id="SSF56935">
    <property type="entry name" value="Porins"/>
    <property type="match status" value="1"/>
</dbReference>
<evidence type="ECO:0000256" key="2">
    <source>
        <dbReference type="ARBA" id="ARBA00022448"/>
    </source>
</evidence>
<keyword evidence="3 11" id="KW-1134">Transmembrane beta strand</keyword>
<name>A0ABZ2IF47_9CAUL</name>
<evidence type="ECO:0000256" key="6">
    <source>
        <dbReference type="ARBA" id="ARBA00023004"/>
    </source>
</evidence>
<dbReference type="Pfam" id="PF00593">
    <property type="entry name" value="TonB_dep_Rec_b-barrel"/>
    <property type="match status" value="1"/>
</dbReference>
<keyword evidence="8 12" id="KW-0798">TonB box</keyword>
<dbReference type="InterPro" id="IPR039426">
    <property type="entry name" value="TonB-dep_rcpt-like"/>
</dbReference>
<dbReference type="InterPro" id="IPR036942">
    <property type="entry name" value="Beta-barrel_TonB_sf"/>
</dbReference>
<keyword evidence="17" id="KW-1185">Reference proteome</keyword>
<keyword evidence="2 11" id="KW-0813">Transport</keyword>
<dbReference type="InterPro" id="IPR000531">
    <property type="entry name" value="Beta-barrel_TonB"/>
</dbReference>
<keyword evidence="6" id="KW-0408">Iron</keyword>
<keyword evidence="10 11" id="KW-0998">Cell outer membrane</keyword>
<dbReference type="EMBL" id="CP146369">
    <property type="protein sequence ID" value="WWT53948.1"/>
    <property type="molecule type" value="Genomic_DNA"/>
</dbReference>
<dbReference type="Pfam" id="PF07715">
    <property type="entry name" value="Plug"/>
    <property type="match status" value="1"/>
</dbReference>
<dbReference type="Proteomes" id="UP001363460">
    <property type="component" value="Chromosome"/>
</dbReference>
<dbReference type="RefSeq" id="WP_338575927.1">
    <property type="nucleotide sequence ID" value="NZ_CP146369.1"/>
</dbReference>
<feature type="domain" description="TonB-dependent receptor plug" evidence="15">
    <location>
        <begin position="59"/>
        <end position="165"/>
    </location>
</feature>
<evidence type="ECO:0000256" key="8">
    <source>
        <dbReference type="ARBA" id="ARBA00023077"/>
    </source>
</evidence>
<evidence type="ECO:0000256" key="9">
    <source>
        <dbReference type="ARBA" id="ARBA00023136"/>
    </source>
</evidence>
<evidence type="ECO:0000259" key="14">
    <source>
        <dbReference type="Pfam" id="PF00593"/>
    </source>
</evidence>
<dbReference type="InterPro" id="IPR012910">
    <property type="entry name" value="Plug_dom"/>
</dbReference>
<dbReference type="PROSITE" id="PS52016">
    <property type="entry name" value="TONB_DEPENDENT_REC_3"/>
    <property type="match status" value="1"/>
</dbReference>
<evidence type="ECO:0000256" key="4">
    <source>
        <dbReference type="ARBA" id="ARBA00022496"/>
    </source>
</evidence>
<comment type="subcellular location">
    <subcellularLocation>
        <location evidence="1 11">Cell outer membrane</location>
        <topology evidence="1 11">Multi-pass membrane protein</topology>
    </subcellularLocation>
</comment>
<comment type="similarity">
    <text evidence="11 12">Belongs to the TonB-dependent receptor family.</text>
</comment>
<keyword evidence="5 11" id="KW-0812">Transmembrane</keyword>
<evidence type="ECO:0000313" key="16">
    <source>
        <dbReference type="EMBL" id="WWT53948.1"/>
    </source>
</evidence>
<evidence type="ECO:0000256" key="3">
    <source>
        <dbReference type="ARBA" id="ARBA00022452"/>
    </source>
</evidence>
<evidence type="ECO:0000256" key="13">
    <source>
        <dbReference type="SAM" id="SignalP"/>
    </source>
</evidence>
<evidence type="ECO:0000313" key="17">
    <source>
        <dbReference type="Proteomes" id="UP001363460"/>
    </source>
</evidence>
<feature type="chain" id="PRO_5047432126" evidence="13">
    <location>
        <begin position="23"/>
        <end position="731"/>
    </location>
</feature>
<sequence length="731" mass="78587">MRYRYVMLLASSSLVLSTAAMAQTGAQTGGPAMSDTPAVQDATTVADILVTARKRTERLQDVPISVNVTSGEELASQDVRNLESLSGSVPNLHIQATPGNNAIYIRGIGSSPGNLAFEQSVGLFVDGAYAGRGRQFAAPFLDVASVEVLRGAQGALFGKNTAAGAINITSNGPRAERELATTITGTVEGDNGFEITQIISGPVTDKLLVRLAGKYSDNEGWLENTTTGDHNPGREDLIGRAVIDYLASDTLSFRLKLEGARQELTGQPMSSVGPGQSKSFTRATTQGVPDYDDTNSFNGVLTINKDFANGVTLTSITAYSAFDYDKQIDSDFTTQPLLRTVFQEDFNQISQELRLTSSNEGPLTWIVGAYAHRNEIDMHQNSHVLMGPFDGASDRLFNQTNESYSIYGQATYAFNDHWKLTAGLRQTWEDKSADQTRSTTGAVPPTWVNTPLHGQRSESQLDPSVQVQYVVDRDMMFYASYAKGSKAGGFVGAQSTGGQDSFQFEGETSQSIEIGTKLTLLDGRATVNLAAYTSEFDDLQVSGFNAATNAFITSNAASAKSKGFEVEGTLRLTPSISLSGSAAYNDAKYDSYPTAPCIYRNGVAPPANCVEDIGGTRLPRAPKWSGALTLNVDHPLDNGMRIQADATVRGRSGTYLEENLSPLSYQEGFAKADLRLGLVSADDRWTLALIGRNLTNEWTASHSFGTPFLAGSQTYVVDPGRVVSIQLGLRY</sequence>
<keyword evidence="9 11" id="KW-0472">Membrane</keyword>
<dbReference type="Gene3D" id="2.40.170.20">
    <property type="entry name" value="TonB-dependent receptor, beta-barrel domain"/>
    <property type="match status" value="1"/>
</dbReference>
<organism evidence="16 17">
    <name type="scientific">Brevundimonas olei</name>
    <dbReference type="NCBI Taxonomy" id="657642"/>
    <lineage>
        <taxon>Bacteria</taxon>
        <taxon>Pseudomonadati</taxon>
        <taxon>Pseudomonadota</taxon>
        <taxon>Alphaproteobacteria</taxon>
        <taxon>Caulobacterales</taxon>
        <taxon>Caulobacteraceae</taxon>
        <taxon>Brevundimonas</taxon>
    </lineage>
</organism>
<reference evidence="16 17" key="1">
    <citation type="submission" date="2024-02" db="EMBL/GenBank/DDBJ databases">
        <title>Distribution and functional of Brevundimonas-related endobacteria within Verticillium dahliae.</title>
        <authorList>
            <person name="Zeng H."/>
        </authorList>
    </citation>
    <scope>NUCLEOTIDE SEQUENCE [LARGE SCALE GENOMIC DNA]</scope>
    <source>
        <strain evidence="16 17">TRM 44200</strain>
    </source>
</reference>
<keyword evidence="7" id="KW-0406">Ion transport</keyword>
<evidence type="ECO:0000259" key="15">
    <source>
        <dbReference type="Pfam" id="PF07715"/>
    </source>
</evidence>
<keyword evidence="16" id="KW-0675">Receptor</keyword>
<keyword evidence="4" id="KW-0410">Iron transport</keyword>
<dbReference type="PANTHER" id="PTHR32552">
    <property type="entry name" value="FERRICHROME IRON RECEPTOR-RELATED"/>
    <property type="match status" value="1"/>
</dbReference>
<feature type="domain" description="TonB-dependent receptor-like beta-barrel" evidence="14">
    <location>
        <begin position="279"/>
        <end position="694"/>
    </location>
</feature>